<keyword evidence="2" id="KW-1185">Reference proteome</keyword>
<reference evidence="1" key="1">
    <citation type="submission" date="2022-05" db="EMBL/GenBank/DDBJ databases">
        <title>The Musa troglodytarum L. genome provides insights into the mechanism of non-climacteric behaviour and enrichment of carotenoids.</title>
        <authorList>
            <person name="Wang J."/>
        </authorList>
    </citation>
    <scope>NUCLEOTIDE SEQUENCE</scope>
    <source>
        <tissue evidence="1">Leaf</tissue>
    </source>
</reference>
<name>A0A9E7JAB5_9LILI</name>
<sequence>MHYSYRGMGLSVGTMIAGWDEMVYSSSKSVVFFSCLTCSLSSWGAGLYYVDSEGGSLKSGQEVHKLLVFWIAVYHVKPDGWKKLSGDDVSELHCNYYPVVPTSVEQEMAEAPAA</sequence>
<proteinExistence type="predicted"/>
<dbReference type="InterPro" id="IPR029055">
    <property type="entry name" value="Ntn_hydrolases_N"/>
</dbReference>
<evidence type="ECO:0000313" key="2">
    <source>
        <dbReference type="Proteomes" id="UP001055439"/>
    </source>
</evidence>
<gene>
    <name evidence="1" type="ORF">MUK42_20055</name>
</gene>
<dbReference type="SUPFAM" id="SSF56235">
    <property type="entry name" value="N-terminal nucleophile aminohydrolases (Ntn hydrolases)"/>
    <property type="match status" value="1"/>
</dbReference>
<dbReference type="AlphaFoldDB" id="A0A9E7JAB5"/>
<evidence type="ECO:0000313" key="1">
    <source>
        <dbReference type="EMBL" id="URD73800.1"/>
    </source>
</evidence>
<dbReference type="Proteomes" id="UP001055439">
    <property type="component" value="Chromosome 1"/>
</dbReference>
<protein>
    <submittedName>
        <fullName evidence="1">Uncharacterized protein</fullName>
    </submittedName>
</protein>
<dbReference type="EMBL" id="CP097502">
    <property type="protein sequence ID" value="URD73800.1"/>
    <property type="molecule type" value="Genomic_DNA"/>
</dbReference>
<organism evidence="1 2">
    <name type="scientific">Musa troglodytarum</name>
    <name type="common">fe'i banana</name>
    <dbReference type="NCBI Taxonomy" id="320322"/>
    <lineage>
        <taxon>Eukaryota</taxon>
        <taxon>Viridiplantae</taxon>
        <taxon>Streptophyta</taxon>
        <taxon>Embryophyta</taxon>
        <taxon>Tracheophyta</taxon>
        <taxon>Spermatophyta</taxon>
        <taxon>Magnoliopsida</taxon>
        <taxon>Liliopsida</taxon>
        <taxon>Zingiberales</taxon>
        <taxon>Musaceae</taxon>
        <taxon>Musa</taxon>
    </lineage>
</organism>
<accession>A0A9E7JAB5</accession>
<dbReference type="OrthoDB" id="37597at2759"/>